<keyword evidence="5 10" id="KW-0653">Protein transport</keyword>
<feature type="transmembrane region" description="Helical" evidence="10">
    <location>
        <begin position="385"/>
        <end position="405"/>
    </location>
</feature>
<dbReference type="InterPro" id="IPR002208">
    <property type="entry name" value="SecY/SEC61-alpha"/>
</dbReference>
<evidence type="ECO:0000256" key="4">
    <source>
        <dbReference type="ARBA" id="ARBA00022692"/>
    </source>
</evidence>
<keyword evidence="15" id="KW-1185">Reference proteome</keyword>
<organism evidence="14 15">
    <name type="scientific">Buchnera aphidicola</name>
    <name type="common">Cinara tujafilina</name>
    <dbReference type="NCBI Taxonomy" id="261317"/>
    <lineage>
        <taxon>Bacteria</taxon>
        <taxon>Pseudomonadati</taxon>
        <taxon>Pseudomonadota</taxon>
        <taxon>Gammaproteobacteria</taxon>
        <taxon>Enterobacterales</taxon>
        <taxon>Erwiniaceae</taxon>
        <taxon>Buchnera</taxon>
    </lineage>
</organism>
<dbReference type="PRINTS" id="PR00303">
    <property type="entry name" value="SECYTRNLCASE"/>
</dbReference>
<dbReference type="GO" id="GO:0005886">
    <property type="term" value="C:plasma membrane"/>
    <property type="evidence" value="ECO:0007669"/>
    <property type="project" value="UniProtKB-SubCell"/>
</dbReference>
<comment type="subunit">
    <text evidence="10">Component of the Sec protein translocase complex. Heterotrimer consisting of SecY, SecE and SecG subunits. The heterotrimers can form oligomers, although 1 heterotrimer is thought to be able to translocate proteins. Interacts with the ribosome. Interacts with SecDF, and other proteins may be involved. Interacts with SecA.</text>
</comment>
<dbReference type="InterPro" id="IPR023201">
    <property type="entry name" value="SecY_dom_sf"/>
</dbReference>
<evidence type="ECO:0000256" key="7">
    <source>
        <dbReference type="ARBA" id="ARBA00023010"/>
    </source>
</evidence>
<keyword evidence="8 10" id="KW-0472">Membrane</keyword>
<dbReference type="GO" id="GO:0006605">
    <property type="term" value="P:protein targeting"/>
    <property type="evidence" value="ECO:0007669"/>
    <property type="project" value="UniProtKB-UniRule"/>
</dbReference>
<evidence type="ECO:0000256" key="6">
    <source>
        <dbReference type="ARBA" id="ARBA00022989"/>
    </source>
</evidence>
<feature type="transmembrane region" description="Helical" evidence="10">
    <location>
        <begin position="257"/>
        <end position="282"/>
    </location>
</feature>
<evidence type="ECO:0000256" key="1">
    <source>
        <dbReference type="ARBA" id="ARBA00004141"/>
    </source>
</evidence>
<dbReference type="STRING" id="261317.BCTU_332"/>
<dbReference type="PROSITE" id="PS00756">
    <property type="entry name" value="SECY_2"/>
    <property type="match status" value="1"/>
</dbReference>
<dbReference type="PROSITE" id="PS00755">
    <property type="entry name" value="SECY_1"/>
    <property type="match status" value="1"/>
</dbReference>
<evidence type="ECO:0000313" key="14">
    <source>
        <dbReference type="EMBL" id="AEH39897.1"/>
    </source>
</evidence>
<evidence type="ECO:0000256" key="13">
    <source>
        <dbReference type="RuleBase" id="RU004349"/>
    </source>
</evidence>
<evidence type="ECO:0000256" key="11">
    <source>
        <dbReference type="RuleBase" id="RU000537"/>
    </source>
</evidence>
<dbReference type="HOGENOM" id="CLU_030313_0_2_6"/>
<feature type="transmembrane region" description="Helical" evidence="10">
    <location>
        <begin position="12"/>
        <end position="32"/>
    </location>
</feature>
<name>F7WZN0_9GAMM</name>
<evidence type="ECO:0000313" key="15">
    <source>
        <dbReference type="Proteomes" id="UP000006811"/>
    </source>
</evidence>
<dbReference type="EMBL" id="CP001817">
    <property type="protein sequence ID" value="AEH39897.1"/>
    <property type="molecule type" value="Genomic_DNA"/>
</dbReference>
<comment type="function">
    <text evidence="10 11">The central subunit of the protein translocation channel SecYEG. Consists of two halves formed by TMs 1-5 and 6-10. These two domains form a lateral gate at the front which open onto the bilayer between TMs 2 and 7, and are clamped together by SecE at the back. The channel is closed by both a pore ring composed of hydrophobic SecY resides and a short helix (helix 2A) on the extracellular side of the membrane which forms a plug. The plug probably moves laterally to allow the channel to open. The ring and the pore may move independently.</text>
</comment>
<sequence length="430" mass="49147">MENINNLKNRIWFLIGAILIFRIGSFIPIPGINVDVLQQFLIQKHNSVLEIFNLFSGGSLSRASIFALGVMPYISASIIIELLTVTCNFLKELKKEGELGRNKINQYTKFITFFLACIQSFSVIIGLPYIPGMKNIIIASGFEFYFPAVISLVTGTIFLMWLGELITEKGLGNGISLIIFSGILSGLPKSIANTIKYIFLHRLSVFYCLLVTIIMVLIIYLVVVIEQSQRNIIVYYARQQQNRHTYSKNSSYLPLKLNMAGVVPVIFSSSIILFPSMIATYFYNICNEKNNFLVFYYLYVLIIFYILFFIFFDYIFLFFYTGLIFNVNDTSDNLKKSGAFLPGIRPGIQTSKYIKKIVLRLTLIGSIYTVFICLTPEIMRYFLCVPFYFGGTSLLIIVVVIIDFITQVQTFIMSTQYKSVLKKAHLYLKT</sequence>
<comment type="similarity">
    <text evidence="2 10 13">Belongs to the SecY/SEC61-alpha family.</text>
</comment>
<feature type="transmembrane region" description="Helical" evidence="10">
    <location>
        <begin position="174"/>
        <end position="192"/>
    </location>
</feature>
<dbReference type="HAMAP" id="MF_01465">
    <property type="entry name" value="SecY"/>
    <property type="match status" value="1"/>
</dbReference>
<feature type="transmembrane region" description="Helical" evidence="10">
    <location>
        <begin position="204"/>
        <end position="225"/>
    </location>
</feature>
<dbReference type="FunFam" id="1.10.3370.10:FF:000001">
    <property type="entry name" value="Preprotein translocase subunit SecY"/>
    <property type="match status" value="1"/>
</dbReference>
<feature type="transmembrane region" description="Helical" evidence="10">
    <location>
        <begin position="294"/>
        <end position="327"/>
    </location>
</feature>
<dbReference type="OrthoDB" id="9809248at2"/>
<dbReference type="Proteomes" id="UP000006811">
    <property type="component" value="Chromosome"/>
</dbReference>
<dbReference type="InterPro" id="IPR030659">
    <property type="entry name" value="SecY_CS"/>
</dbReference>
<evidence type="ECO:0000256" key="2">
    <source>
        <dbReference type="ARBA" id="ARBA00005751"/>
    </source>
</evidence>
<feature type="transmembrane region" description="Helical" evidence="10">
    <location>
        <begin position="136"/>
        <end position="162"/>
    </location>
</feature>
<feature type="transmembrane region" description="Helical" evidence="10">
    <location>
        <begin position="357"/>
        <end position="379"/>
    </location>
</feature>
<dbReference type="KEGG" id="baj:BCTU_332"/>
<keyword evidence="6 10" id="KW-1133">Transmembrane helix</keyword>
<evidence type="ECO:0000256" key="12">
    <source>
        <dbReference type="RuleBase" id="RU003484"/>
    </source>
</evidence>
<keyword evidence="7 10" id="KW-0811">Translocation</keyword>
<keyword evidence="3 10" id="KW-0813">Transport</keyword>
<dbReference type="AlphaFoldDB" id="F7WZN0"/>
<reference evidence="14 15" key="1">
    <citation type="journal article" date="2011" name="Appl. Environ. Microbiol.">
        <title>The genome of Buchnera aphidicola from the aphid Cinara tujafilina provides new clues about the evolutionary history of metabolic losses in bacterial endosymbionts.</title>
        <authorList>
            <person name="Lamelas A."/>
            <person name="Gosalbes M.J."/>
            <person name="Moya A."/>
            <person name="Latorre A."/>
        </authorList>
    </citation>
    <scope>NUCLEOTIDE SEQUENCE [LARGE SCALE GENOMIC DNA]</scope>
    <source>
        <strain evidence="15">Cinara tujafilina</strain>
    </source>
</reference>
<dbReference type="GO" id="GO:0043952">
    <property type="term" value="P:protein transport by the Sec complex"/>
    <property type="evidence" value="ECO:0007669"/>
    <property type="project" value="UniProtKB-UniRule"/>
</dbReference>
<dbReference type="Pfam" id="PF00344">
    <property type="entry name" value="SecY"/>
    <property type="match status" value="1"/>
</dbReference>
<dbReference type="SUPFAM" id="SSF103491">
    <property type="entry name" value="Preprotein translocase SecY subunit"/>
    <property type="match status" value="1"/>
</dbReference>
<keyword evidence="10" id="KW-1003">Cell membrane</keyword>
<gene>
    <name evidence="10 14" type="primary">secY</name>
    <name evidence="14" type="ORF">BCTU_332</name>
</gene>
<protein>
    <recommendedName>
        <fullName evidence="9 10">Protein translocase subunit SecY</fullName>
    </recommendedName>
</protein>
<dbReference type="GO" id="GO:0065002">
    <property type="term" value="P:intracellular protein transmembrane transport"/>
    <property type="evidence" value="ECO:0007669"/>
    <property type="project" value="UniProtKB-UniRule"/>
</dbReference>
<accession>F7WZN0</accession>
<feature type="transmembrane region" description="Helical" evidence="10">
    <location>
        <begin position="65"/>
        <end position="90"/>
    </location>
</feature>
<dbReference type="NCBIfam" id="TIGR00967">
    <property type="entry name" value="3a0501s007"/>
    <property type="match status" value="1"/>
</dbReference>
<dbReference type="PANTHER" id="PTHR10906">
    <property type="entry name" value="SECY/SEC61-ALPHA FAMILY MEMBER"/>
    <property type="match status" value="1"/>
</dbReference>
<dbReference type="Gene3D" id="1.10.3370.10">
    <property type="entry name" value="SecY subunit domain"/>
    <property type="match status" value="1"/>
</dbReference>
<evidence type="ECO:0000256" key="5">
    <source>
        <dbReference type="ARBA" id="ARBA00022927"/>
    </source>
</evidence>
<dbReference type="PIRSF" id="PIRSF004557">
    <property type="entry name" value="SecY"/>
    <property type="match status" value="1"/>
</dbReference>
<comment type="subcellular location">
    <subcellularLocation>
        <location evidence="10">Cell membrane</location>
        <topology evidence="10">Multi-pass membrane protein</topology>
    </subcellularLocation>
    <subcellularLocation>
        <location evidence="1 12">Membrane</location>
        <topology evidence="1 12">Multi-pass membrane protein</topology>
    </subcellularLocation>
</comment>
<evidence type="ECO:0000256" key="9">
    <source>
        <dbReference type="ARBA" id="ARBA00039733"/>
    </source>
</evidence>
<evidence type="ECO:0000256" key="10">
    <source>
        <dbReference type="HAMAP-Rule" id="MF_01465"/>
    </source>
</evidence>
<proteinExistence type="inferred from homology"/>
<dbReference type="InterPro" id="IPR026593">
    <property type="entry name" value="SecY"/>
</dbReference>
<feature type="transmembrane region" description="Helical" evidence="10">
    <location>
        <begin position="110"/>
        <end position="130"/>
    </location>
</feature>
<dbReference type="eggNOG" id="COG0201">
    <property type="taxonomic scope" value="Bacteria"/>
</dbReference>
<keyword evidence="4 10" id="KW-0812">Transmembrane</keyword>
<evidence type="ECO:0000256" key="8">
    <source>
        <dbReference type="ARBA" id="ARBA00023136"/>
    </source>
</evidence>
<evidence type="ECO:0000256" key="3">
    <source>
        <dbReference type="ARBA" id="ARBA00022448"/>
    </source>
</evidence>